<dbReference type="InterPro" id="IPR000836">
    <property type="entry name" value="PRTase_dom"/>
</dbReference>
<evidence type="ECO:0000256" key="1">
    <source>
        <dbReference type="ARBA" id="ARBA00008007"/>
    </source>
</evidence>
<dbReference type="InterPro" id="IPR029057">
    <property type="entry name" value="PRTase-like"/>
</dbReference>
<dbReference type="CDD" id="cd06223">
    <property type="entry name" value="PRTases_typeI"/>
    <property type="match status" value="1"/>
</dbReference>
<dbReference type="PANTHER" id="PTHR47505">
    <property type="entry name" value="DNA UTILIZATION PROTEIN YHGH"/>
    <property type="match status" value="1"/>
</dbReference>
<comment type="similarity">
    <text evidence="1">Belongs to the ComF/GntX family.</text>
</comment>
<evidence type="ECO:0000259" key="2">
    <source>
        <dbReference type="Pfam" id="PF00156"/>
    </source>
</evidence>
<dbReference type="eggNOG" id="COG1040">
    <property type="taxonomic scope" value="Bacteria"/>
</dbReference>
<dbReference type="AlphaFoldDB" id="A0A0K1NKM7"/>
<dbReference type="Gene3D" id="3.40.50.2020">
    <property type="match status" value="1"/>
</dbReference>
<keyword evidence="6" id="KW-1185">Reference proteome</keyword>
<dbReference type="Proteomes" id="UP000682005">
    <property type="component" value="Chromosome 1"/>
</dbReference>
<gene>
    <name evidence="3" type="ORF">ADJ77_07380</name>
    <name evidence="4" type="ORF">J5A51_07075</name>
</gene>
<dbReference type="KEGG" id="pfus:ADJ77_07380"/>
<dbReference type="EMBL" id="CP072370">
    <property type="protein sequence ID" value="QUB87234.1"/>
    <property type="molecule type" value="Genomic_DNA"/>
</dbReference>
<proteinExistence type="inferred from homology"/>
<dbReference type="EMBL" id="CP012074">
    <property type="protein sequence ID" value="AKU69590.1"/>
    <property type="molecule type" value="Genomic_DNA"/>
</dbReference>
<dbReference type="RefSeq" id="WP_025077774.1">
    <property type="nucleotide sequence ID" value="NZ_BAKO01000004.1"/>
</dbReference>
<dbReference type="OrthoDB" id="9779910at2"/>
<dbReference type="STRING" id="1236517.ADJ77_07380"/>
<name>A0A0K1NKM7_9BACT</name>
<dbReference type="InterPro" id="IPR051910">
    <property type="entry name" value="ComF/GntX_DNA_util-trans"/>
</dbReference>
<dbReference type="PANTHER" id="PTHR47505:SF1">
    <property type="entry name" value="DNA UTILIZATION PROTEIN YHGH"/>
    <property type="match status" value="1"/>
</dbReference>
<sequence length="237" mass="26139">MKQPISVLARLIDTLAPRSCTICGGRLTVTEEVVCACCNHNLPRTGYSKTAYDNRLVRLFWGRIPIEKGSAFFFYKPRSATSNLLYQLKYGGHPEIGERLGRIVAAELAQDGFFDGITALVPVPLARQREQERGYNQSVEIARGVSAETGIPVFDNVLKRITFHGSQTQKDRWERSENVEKAFRLLDSSAVSNQHLLLIDDVITSGATLVAAANELLKAVNVKVSVLSLGFADNDVT</sequence>
<evidence type="ECO:0000313" key="6">
    <source>
        <dbReference type="Proteomes" id="UP000682005"/>
    </source>
</evidence>
<reference evidence="4 6" key="2">
    <citation type="submission" date="2021-03" db="EMBL/GenBank/DDBJ databases">
        <title>Human Oral Microbial Genomes.</title>
        <authorList>
            <person name="Johnston C.D."/>
            <person name="Chen T."/>
            <person name="Dewhirst F.E."/>
        </authorList>
    </citation>
    <scope>NUCLEOTIDE SEQUENCE [LARGE SCALE GENOMIC DNA]</scope>
    <source>
        <strain evidence="4 6">W1435</strain>
    </source>
</reference>
<evidence type="ECO:0000313" key="4">
    <source>
        <dbReference type="EMBL" id="QUB87234.1"/>
    </source>
</evidence>
<feature type="domain" description="Phosphoribosyltransferase" evidence="2">
    <location>
        <begin position="113"/>
        <end position="223"/>
    </location>
</feature>
<reference evidence="3 5" key="1">
    <citation type="submission" date="2015-07" db="EMBL/GenBank/DDBJ databases">
        <authorList>
            <person name="Noorani M."/>
        </authorList>
    </citation>
    <scope>NUCLEOTIDE SEQUENCE [LARGE SCALE GENOMIC DNA]</scope>
    <source>
        <strain evidence="3 5">W1435</strain>
    </source>
</reference>
<organism evidence="3 5">
    <name type="scientific">Prevotella fusca JCM 17724</name>
    <dbReference type="NCBI Taxonomy" id="1236517"/>
    <lineage>
        <taxon>Bacteria</taxon>
        <taxon>Pseudomonadati</taxon>
        <taxon>Bacteroidota</taxon>
        <taxon>Bacteroidia</taxon>
        <taxon>Bacteroidales</taxon>
        <taxon>Prevotellaceae</taxon>
        <taxon>Prevotella</taxon>
    </lineage>
</organism>
<evidence type="ECO:0000313" key="5">
    <source>
        <dbReference type="Proteomes" id="UP000060345"/>
    </source>
</evidence>
<accession>A0A0K1NKM7</accession>
<protein>
    <submittedName>
        <fullName evidence="4">ComF family protein</fullName>
    </submittedName>
    <submittedName>
        <fullName evidence="3">Competence protein ComF</fullName>
    </submittedName>
</protein>
<dbReference type="Proteomes" id="UP000060345">
    <property type="component" value="Chromosome 1"/>
</dbReference>
<evidence type="ECO:0000313" key="3">
    <source>
        <dbReference type="EMBL" id="AKU69590.1"/>
    </source>
</evidence>
<dbReference type="SUPFAM" id="SSF53271">
    <property type="entry name" value="PRTase-like"/>
    <property type="match status" value="1"/>
</dbReference>
<dbReference type="Pfam" id="PF00156">
    <property type="entry name" value="Pribosyltran"/>
    <property type="match status" value="1"/>
</dbReference>